<dbReference type="OrthoDB" id="2121326at2759"/>
<dbReference type="Gene3D" id="3.40.30.10">
    <property type="entry name" value="Glutaredoxin"/>
    <property type="match status" value="1"/>
</dbReference>
<protein>
    <submittedName>
        <fullName evidence="7">Thioredoxin, mitochondrial</fullName>
    </submittedName>
</protein>
<accession>A0A6A4W2W3</accession>
<reference evidence="7 8" key="1">
    <citation type="submission" date="2019-07" db="EMBL/GenBank/DDBJ databases">
        <title>Draft genome assembly of a fouling barnacle, Amphibalanus amphitrite (Darwin, 1854): The first reference genome for Thecostraca.</title>
        <authorList>
            <person name="Kim W."/>
        </authorList>
    </citation>
    <scope>NUCLEOTIDE SEQUENCE [LARGE SCALE GENOMIC DNA]</scope>
    <source>
        <strain evidence="7">SNU_AA5</strain>
        <tissue evidence="7">Soma without cirri and trophi</tissue>
    </source>
</reference>
<dbReference type="Pfam" id="PF00085">
    <property type="entry name" value="Thioredoxin"/>
    <property type="match status" value="1"/>
</dbReference>
<comment type="similarity">
    <text evidence="1">Belongs to the thioredoxin family.</text>
</comment>
<dbReference type="FunFam" id="3.40.30.10:FF:000001">
    <property type="entry name" value="Thioredoxin"/>
    <property type="match status" value="1"/>
</dbReference>
<keyword evidence="5" id="KW-0676">Redox-active center</keyword>
<evidence type="ECO:0000313" key="7">
    <source>
        <dbReference type="EMBL" id="KAF0296131.1"/>
    </source>
</evidence>
<dbReference type="SUPFAM" id="SSF52833">
    <property type="entry name" value="Thioredoxin-like"/>
    <property type="match status" value="1"/>
</dbReference>
<dbReference type="PROSITE" id="PS51352">
    <property type="entry name" value="THIOREDOXIN_2"/>
    <property type="match status" value="1"/>
</dbReference>
<comment type="caution">
    <text evidence="7">The sequence shown here is derived from an EMBL/GenBank/DDBJ whole genome shotgun (WGS) entry which is preliminary data.</text>
</comment>
<dbReference type="EMBL" id="VIIS01001580">
    <property type="protein sequence ID" value="KAF0296131.1"/>
    <property type="molecule type" value="Genomic_DNA"/>
</dbReference>
<evidence type="ECO:0000256" key="2">
    <source>
        <dbReference type="ARBA" id="ARBA00022448"/>
    </source>
</evidence>
<dbReference type="PROSITE" id="PS00194">
    <property type="entry name" value="THIOREDOXIN_1"/>
    <property type="match status" value="1"/>
</dbReference>
<dbReference type="PANTHER" id="PTHR43601">
    <property type="entry name" value="THIOREDOXIN, MITOCHONDRIAL"/>
    <property type="match status" value="1"/>
</dbReference>
<organism evidence="7 8">
    <name type="scientific">Amphibalanus amphitrite</name>
    <name type="common">Striped barnacle</name>
    <name type="synonym">Balanus amphitrite</name>
    <dbReference type="NCBI Taxonomy" id="1232801"/>
    <lineage>
        <taxon>Eukaryota</taxon>
        <taxon>Metazoa</taxon>
        <taxon>Ecdysozoa</taxon>
        <taxon>Arthropoda</taxon>
        <taxon>Crustacea</taxon>
        <taxon>Multicrustacea</taxon>
        <taxon>Cirripedia</taxon>
        <taxon>Thoracica</taxon>
        <taxon>Thoracicalcarea</taxon>
        <taxon>Balanomorpha</taxon>
        <taxon>Balanoidea</taxon>
        <taxon>Balanidae</taxon>
        <taxon>Amphibalaninae</taxon>
        <taxon>Amphibalanus</taxon>
    </lineage>
</organism>
<keyword evidence="2" id="KW-0813">Transport</keyword>
<dbReference type="GO" id="GO:0015035">
    <property type="term" value="F:protein-disulfide reductase activity"/>
    <property type="evidence" value="ECO:0007669"/>
    <property type="project" value="InterPro"/>
</dbReference>
<feature type="domain" description="Thioredoxin" evidence="6">
    <location>
        <begin position="12"/>
        <end position="147"/>
    </location>
</feature>
<evidence type="ECO:0000256" key="4">
    <source>
        <dbReference type="ARBA" id="ARBA00023157"/>
    </source>
</evidence>
<dbReference type="NCBIfam" id="TIGR01068">
    <property type="entry name" value="thioredoxin"/>
    <property type="match status" value="1"/>
</dbReference>
<dbReference type="InterPro" id="IPR005746">
    <property type="entry name" value="Thioredoxin"/>
</dbReference>
<dbReference type="GO" id="GO:0045454">
    <property type="term" value="P:cell redox homeostasis"/>
    <property type="evidence" value="ECO:0007669"/>
    <property type="project" value="TreeGrafter"/>
</dbReference>
<keyword evidence="3" id="KW-0249">Electron transport</keyword>
<dbReference type="CDD" id="cd02947">
    <property type="entry name" value="TRX_family"/>
    <property type="match status" value="1"/>
</dbReference>
<dbReference type="GO" id="GO:0005739">
    <property type="term" value="C:mitochondrion"/>
    <property type="evidence" value="ECO:0007669"/>
    <property type="project" value="TreeGrafter"/>
</dbReference>
<proteinExistence type="inferred from homology"/>
<evidence type="ECO:0000256" key="5">
    <source>
        <dbReference type="ARBA" id="ARBA00023284"/>
    </source>
</evidence>
<keyword evidence="4" id="KW-1015">Disulfide bond</keyword>
<evidence type="ECO:0000259" key="6">
    <source>
        <dbReference type="PROSITE" id="PS51352"/>
    </source>
</evidence>
<dbReference type="PANTHER" id="PTHR43601:SF3">
    <property type="entry name" value="THIOREDOXIN, MITOCHONDRIAL"/>
    <property type="match status" value="1"/>
</dbReference>
<gene>
    <name evidence="7" type="primary">Txn2_0</name>
    <name evidence="7" type="ORF">FJT64_006374</name>
</gene>
<evidence type="ECO:0000313" key="8">
    <source>
        <dbReference type="Proteomes" id="UP000440578"/>
    </source>
</evidence>
<evidence type="ECO:0000256" key="1">
    <source>
        <dbReference type="ARBA" id="ARBA00008987"/>
    </source>
</evidence>
<dbReference type="InterPro" id="IPR017937">
    <property type="entry name" value="Thioredoxin_CS"/>
</dbReference>
<dbReference type="InterPro" id="IPR036249">
    <property type="entry name" value="Thioredoxin-like_sf"/>
</dbReference>
<dbReference type="InterPro" id="IPR013766">
    <property type="entry name" value="Thioredoxin_domain"/>
</dbReference>
<evidence type="ECO:0000256" key="3">
    <source>
        <dbReference type="ARBA" id="ARBA00022982"/>
    </source>
</evidence>
<dbReference type="AlphaFoldDB" id="A0A6A4W2W3"/>
<dbReference type="Proteomes" id="UP000440578">
    <property type="component" value="Unassembled WGS sequence"/>
</dbReference>
<keyword evidence="8" id="KW-1185">Reference proteome</keyword>
<name>A0A6A4W2W3_AMPAM</name>
<sequence>MSKLYLNLRHFARATTLFSNASSRAVGGLHRNLHATGVKQDIFNIQDKEDFKQRVLNSDKPVLIDFHAKWCGPCKQLTPRLETALQQFKDDVHLAKVDIDENDDLAMEYMVSAVPVVFAVKGGNVADKFIGLQELDRITSFIRSLLDK</sequence>